<sequence length="497" mass="51373">MAGERGGGEDLLGTRPDLTRVLQERLLPTALPVLPGARLAARYATAGSARSAGGDWYDAISLGDGRLAFSVGDVVGSGPAAAAVMGQLRSALSAYLLAGMELAEVITRLGEFARRIPGAAGATACIAVLDPALGELSYTSAAHPPIVRARPGGRAVFLPRADGNPLGLGDGDFALRRAPVEPGDLLLLYSDGAVDRTGRPPHRGAAGLLARIAEIAADHEATVDACCDRLLAGLLPEGPPADDIALLLLRVRSPHAPLDRTVPGRSDQLGVLRRELRDWLAEREIDGEDALAVQIAVGEATANAVEHAYPGADPGPVTLTAELDPAGTLLLAVTDAGSWRVPDEDPHGRGRGLLLMQAAMDSVRVRHTEAGTTVELRRRLGAGPGREVEPGLDELAVVIETGPGGPLVRLRGVVDSTTVDLLQPVLRRTGRGGALALTVDLAEVGYLASAGVRMFFELAAEAAAAGGRLVLCAPPGTSAGYVARLTGLDAYAEVRTR</sequence>
<dbReference type="SUPFAM" id="SSF55874">
    <property type="entry name" value="ATPase domain of HSP90 chaperone/DNA topoisomerase II/histidine kinase"/>
    <property type="match status" value="1"/>
</dbReference>
<accession>A0A7W7CI11</accession>
<dbReference type="AlphaFoldDB" id="A0A7W7CI11"/>
<dbReference type="GO" id="GO:0016791">
    <property type="term" value="F:phosphatase activity"/>
    <property type="evidence" value="ECO:0007669"/>
    <property type="project" value="TreeGrafter"/>
</dbReference>
<reference evidence="4 5" key="1">
    <citation type="submission" date="2020-08" db="EMBL/GenBank/DDBJ databases">
        <title>Sequencing the genomes of 1000 actinobacteria strains.</title>
        <authorList>
            <person name="Klenk H.-P."/>
        </authorList>
    </citation>
    <scope>NUCLEOTIDE SEQUENCE [LARGE SCALE GENOMIC DNA]</scope>
    <source>
        <strain evidence="4 5">DSM 44230</strain>
    </source>
</reference>
<feature type="domain" description="STAS" evidence="2">
    <location>
        <begin position="395"/>
        <end position="497"/>
    </location>
</feature>
<dbReference type="InterPro" id="IPR036890">
    <property type="entry name" value="HATPase_C_sf"/>
</dbReference>
<dbReference type="Gene3D" id="3.60.40.10">
    <property type="entry name" value="PPM-type phosphatase domain"/>
    <property type="match status" value="1"/>
</dbReference>
<protein>
    <submittedName>
        <fullName evidence="4">Anti-anti-sigma factor</fullName>
    </submittedName>
</protein>
<dbReference type="InterPro" id="IPR058548">
    <property type="entry name" value="MlaB-like_STAS"/>
</dbReference>
<keyword evidence="1" id="KW-0378">Hydrolase</keyword>
<dbReference type="Gene3D" id="3.30.750.24">
    <property type="entry name" value="STAS domain"/>
    <property type="match status" value="1"/>
</dbReference>
<evidence type="ECO:0000313" key="4">
    <source>
        <dbReference type="EMBL" id="MBB4681610.1"/>
    </source>
</evidence>
<keyword evidence="5" id="KW-1185">Reference proteome</keyword>
<dbReference type="CDD" id="cd07043">
    <property type="entry name" value="STAS_anti-anti-sigma_factors"/>
    <property type="match status" value="1"/>
</dbReference>
<feature type="domain" description="PPM-type phosphatase" evidence="3">
    <location>
        <begin position="40"/>
        <end position="251"/>
    </location>
</feature>
<dbReference type="PROSITE" id="PS50801">
    <property type="entry name" value="STAS"/>
    <property type="match status" value="1"/>
</dbReference>
<dbReference type="InterPro" id="IPR036457">
    <property type="entry name" value="PPM-type-like_dom_sf"/>
</dbReference>
<dbReference type="Pfam" id="PF13466">
    <property type="entry name" value="STAS_2"/>
    <property type="match status" value="1"/>
</dbReference>
<dbReference type="InterPro" id="IPR001932">
    <property type="entry name" value="PPM-type_phosphatase-like_dom"/>
</dbReference>
<evidence type="ECO:0000259" key="3">
    <source>
        <dbReference type="PROSITE" id="PS51746"/>
    </source>
</evidence>
<organism evidence="4 5">
    <name type="scientific">Crossiella cryophila</name>
    <dbReference type="NCBI Taxonomy" id="43355"/>
    <lineage>
        <taxon>Bacteria</taxon>
        <taxon>Bacillati</taxon>
        <taxon>Actinomycetota</taxon>
        <taxon>Actinomycetes</taxon>
        <taxon>Pseudonocardiales</taxon>
        <taxon>Pseudonocardiaceae</taxon>
        <taxon>Crossiella</taxon>
    </lineage>
</organism>
<gene>
    <name evidence="4" type="ORF">HNR67_007728</name>
</gene>
<dbReference type="Proteomes" id="UP000533598">
    <property type="component" value="Unassembled WGS sequence"/>
</dbReference>
<dbReference type="EMBL" id="JACHMH010000001">
    <property type="protein sequence ID" value="MBB4681610.1"/>
    <property type="molecule type" value="Genomic_DNA"/>
</dbReference>
<evidence type="ECO:0000259" key="2">
    <source>
        <dbReference type="PROSITE" id="PS50801"/>
    </source>
</evidence>
<proteinExistence type="predicted"/>
<dbReference type="Pfam" id="PF07228">
    <property type="entry name" value="SpoIIE"/>
    <property type="match status" value="1"/>
</dbReference>
<dbReference type="SMART" id="SM00331">
    <property type="entry name" value="PP2C_SIG"/>
    <property type="match status" value="1"/>
</dbReference>
<dbReference type="PANTHER" id="PTHR43156:SF2">
    <property type="entry name" value="STAGE II SPORULATION PROTEIN E"/>
    <property type="match status" value="1"/>
</dbReference>
<comment type="caution">
    <text evidence="4">The sequence shown here is derived from an EMBL/GenBank/DDBJ whole genome shotgun (WGS) entry which is preliminary data.</text>
</comment>
<dbReference type="PROSITE" id="PS51746">
    <property type="entry name" value="PPM_2"/>
    <property type="match status" value="1"/>
</dbReference>
<dbReference type="SUPFAM" id="SSF52091">
    <property type="entry name" value="SpoIIaa-like"/>
    <property type="match status" value="1"/>
</dbReference>
<dbReference type="CDD" id="cd16936">
    <property type="entry name" value="HATPase_RsbW-like"/>
    <property type="match status" value="1"/>
</dbReference>
<name>A0A7W7CI11_9PSEU</name>
<dbReference type="RefSeq" id="WP_185008310.1">
    <property type="nucleotide sequence ID" value="NZ_BAAAUI010000014.1"/>
</dbReference>
<evidence type="ECO:0000256" key="1">
    <source>
        <dbReference type="ARBA" id="ARBA00022801"/>
    </source>
</evidence>
<dbReference type="InterPro" id="IPR002645">
    <property type="entry name" value="STAS_dom"/>
</dbReference>
<dbReference type="InterPro" id="IPR003594">
    <property type="entry name" value="HATPase_dom"/>
</dbReference>
<dbReference type="SUPFAM" id="SSF81606">
    <property type="entry name" value="PP2C-like"/>
    <property type="match status" value="1"/>
</dbReference>
<evidence type="ECO:0000313" key="5">
    <source>
        <dbReference type="Proteomes" id="UP000533598"/>
    </source>
</evidence>
<dbReference type="PANTHER" id="PTHR43156">
    <property type="entry name" value="STAGE II SPORULATION PROTEIN E-RELATED"/>
    <property type="match status" value="1"/>
</dbReference>
<dbReference type="InterPro" id="IPR036513">
    <property type="entry name" value="STAS_dom_sf"/>
</dbReference>
<dbReference type="Gene3D" id="3.30.565.10">
    <property type="entry name" value="Histidine kinase-like ATPase, C-terminal domain"/>
    <property type="match status" value="1"/>
</dbReference>
<dbReference type="InterPro" id="IPR052016">
    <property type="entry name" value="Bact_Sigma-Reg"/>
</dbReference>
<dbReference type="Pfam" id="PF13581">
    <property type="entry name" value="HATPase_c_2"/>
    <property type="match status" value="1"/>
</dbReference>